<proteinExistence type="predicted"/>
<evidence type="ECO:0000313" key="2">
    <source>
        <dbReference type="EMBL" id="GFT36046.1"/>
    </source>
</evidence>
<gene>
    <name evidence="2" type="ORF">NPIL_112101</name>
</gene>
<reference evidence="2" key="1">
    <citation type="submission" date="2020-08" db="EMBL/GenBank/DDBJ databases">
        <title>Multicomponent nature underlies the extraordinary mechanical properties of spider dragline silk.</title>
        <authorList>
            <person name="Kono N."/>
            <person name="Nakamura H."/>
            <person name="Mori M."/>
            <person name="Yoshida Y."/>
            <person name="Ohtoshi R."/>
            <person name="Malay A.D."/>
            <person name="Moran D.A.P."/>
            <person name="Tomita M."/>
            <person name="Numata K."/>
            <person name="Arakawa K."/>
        </authorList>
    </citation>
    <scope>NUCLEOTIDE SEQUENCE</scope>
</reference>
<feature type="compositionally biased region" description="Polar residues" evidence="1">
    <location>
        <begin position="24"/>
        <end position="33"/>
    </location>
</feature>
<sequence length="155" mass="17163">MPRSISTREDNSQSAKAKCCGIPSSPTSRDLRSKTLSRSYGSNLPTSLTCSVLLTRVAAKIFRTGDAIQTTLEILNIPLNGPQKKEALKGIARTANRLVASYNPGRARRSKRTCPKANSLPCRTNFRSLPERCKRETCGEVTVYLRPAHRDEDKQ</sequence>
<name>A0A8X6NUN3_NEPPI</name>
<comment type="caution">
    <text evidence="2">The sequence shown here is derived from an EMBL/GenBank/DDBJ whole genome shotgun (WGS) entry which is preliminary data.</text>
</comment>
<feature type="region of interest" description="Disordered" evidence="1">
    <location>
        <begin position="1"/>
        <end position="33"/>
    </location>
</feature>
<dbReference type="EMBL" id="BMAW01062484">
    <property type="protein sequence ID" value="GFT36046.1"/>
    <property type="molecule type" value="Genomic_DNA"/>
</dbReference>
<organism evidence="2 3">
    <name type="scientific">Nephila pilipes</name>
    <name type="common">Giant wood spider</name>
    <name type="synonym">Nephila maculata</name>
    <dbReference type="NCBI Taxonomy" id="299642"/>
    <lineage>
        <taxon>Eukaryota</taxon>
        <taxon>Metazoa</taxon>
        <taxon>Ecdysozoa</taxon>
        <taxon>Arthropoda</taxon>
        <taxon>Chelicerata</taxon>
        <taxon>Arachnida</taxon>
        <taxon>Araneae</taxon>
        <taxon>Araneomorphae</taxon>
        <taxon>Entelegynae</taxon>
        <taxon>Araneoidea</taxon>
        <taxon>Nephilidae</taxon>
        <taxon>Nephila</taxon>
    </lineage>
</organism>
<evidence type="ECO:0000313" key="3">
    <source>
        <dbReference type="Proteomes" id="UP000887013"/>
    </source>
</evidence>
<keyword evidence="3" id="KW-1185">Reference proteome</keyword>
<accession>A0A8X6NUN3</accession>
<dbReference type="Proteomes" id="UP000887013">
    <property type="component" value="Unassembled WGS sequence"/>
</dbReference>
<evidence type="ECO:0000256" key="1">
    <source>
        <dbReference type="SAM" id="MobiDB-lite"/>
    </source>
</evidence>
<protein>
    <submittedName>
        <fullName evidence="2">Uncharacterized protein</fullName>
    </submittedName>
</protein>
<dbReference type="AlphaFoldDB" id="A0A8X6NUN3"/>
<feature type="compositionally biased region" description="Basic and acidic residues" evidence="1">
    <location>
        <begin position="1"/>
        <end position="11"/>
    </location>
</feature>